<sequence>MPLMLLMPLNAKDAVIAGGIALRAMAKDGKFAGPSAAADDAVTAIKGAAVSAVAKALDTLTK</sequence>
<keyword evidence="9" id="KW-0614">Plasmid</keyword>
<evidence type="ECO:0000256" key="6">
    <source>
        <dbReference type="ARBA" id="ARBA00023237"/>
    </source>
</evidence>
<dbReference type="AlphaFoldDB" id="W5SCM9"/>
<keyword evidence="3" id="KW-0732">Signal</keyword>
<comment type="function">
    <text evidence="1 8">The Vlp and Vsp proteins are antigenically distinct proteins, only one vlp or vsp gene is transcriptionally active at any one time. Switching between these genes is a mechanism of host immune response evasion.</text>
</comment>
<evidence type="ECO:0000313" key="9">
    <source>
        <dbReference type="EMBL" id="AHH04408.1"/>
    </source>
</evidence>
<dbReference type="GO" id="GO:0009279">
    <property type="term" value="C:cell outer membrane"/>
    <property type="evidence" value="ECO:0007669"/>
    <property type="project" value="UniProtKB-SubCell"/>
</dbReference>
<evidence type="ECO:0000256" key="2">
    <source>
        <dbReference type="ARBA" id="ARBA00004459"/>
    </source>
</evidence>
<evidence type="ECO:0000256" key="1">
    <source>
        <dbReference type="ARBA" id="ARBA00003932"/>
    </source>
</evidence>
<geneLocation type="plasmid" evidence="9">
    <name>unnamed</name>
</geneLocation>
<keyword evidence="5 8" id="KW-0564">Palmitate</keyword>
<evidence type="ECO:0000256" key="4">
    <source>
        <dbReference type="ARBA" id="ARBA00023136"/>
    </source>
</evidence>
<dbReference type="InterPro" id="IPR000680">
    <property type="entry name" value="Borrelia_lipo"/>
</dbReference>
<dbReference type="HOGENOM" id="CLU_2895088_0_0_12"/>
<gene>
    <name evidence="9" type="ORF">BHY_1458</name>
</gene>
<evidence type="ECO:0000256" key="5">
    <source>
        <dbReference type="ARBA" id="ARBA00023139"/>
    </source>
</evidence>
<name>W5SCM9_9SPIR</name>
<protein>
    <recommendedName>
        <fullName evidence="8">Variable large protein</fullName>
    </recommendedName>
</protein>
<organism evidence="9">
    <name type="scientific">Borrelia nietonii YOR</name>
    <dbReference type="NCBI Taxonomy" id="1293576"/>
    <lineage>
        <taxon>Bacteria</taxon>
        <taxon>Pseudomonadati</taxon>
        <taxon>Spirochaetota</taxon>
        <taxon>Spirochaetia</taxon>
        <taxon>Spirochaetales</taxon>
        <taxon>Borreliaceae</taxon>
        <taxon>Borrelia</taxon>
        <taxon>Borrelia nietonii</taxon>
    </lineage>
</organism>
<proteinExistence type="predicted"/>
<dbReference type="Pfam" id="PF00921">
    <property type="entry name" value="Lipoprotein_2"/>
    <property type="match status" value="1"/>
</dbReference>
<dbReference type="SUPFAM" id="SSF74748">
    <property type="entry name" value="Variable surface antigen VlsE"/>
    <property type="match status" value="1"/>
</dbReference>
<keyword evidence="7 8" id="KW-0449">Lipoprotein</keyword>
<dbReference type="EMBL" id="CP004185">
    <property type="protein sequence ID" value="AHH04408.1"/>
    <property type="molecule type" value="Genomic_DNA"/>
</dbReference>
<comment type="subcellular location">
    <subcellularLocation>
        <location evidence="2 8">Cell outer membrane</location>
        <topology evidence="2 8">Lipid-anchor</topology>
    </subcellularLocation>
</comment>
<keyword evidence="4 8" id="KW-0472">Membrane</keyword>
<evidence type="ECO:0000256" key="3">
    <source>
        <dbReference type="ARBA" id="ARBA00022729"/>
    </source>
</evidence>
<evidence type="ECO:0000256" key="8">
    <source>
        <dbReference type="RuleBase" id="RU363105"/>
    </source>
</evidence>
<accession>W5SCM9</accession>
<evidence type="ECO:0000256" key="7">
    <source>
        <dbReference type="ARBA" id="ARBA00023288"/>
    </source>
</evidence>
<reference evidence="9" key="1">
    <citation type="submission" date="2013-02" db="EMBL/GenBank/DDBJ databases">
        <title>Comparative genomics of Borrelia species.</title>
        <authorList>
            <person name="Schwan T.G."/>
            <person name="Raffel S.J."/>
            <person name="Porcella S.F."/>
        </authorList>
    </citation>
    <scope>NUCLEOTIDE SEQUENCE</scope>
    <source>
        <strain evidence="9">YOR</strain>
        <plasmid evidence="9">unnamed</plasmid>
    </source>
</reference>
<keyword evidence="6 8" id="KW-0998">Cell outer membrane</keyword>